<reference evidence="1 2" key="1">
    <citation type="journal article" date="2019" name="Nat. Med.">
        <title>A library of human gut bacterial isolates paired with longitudinal multiomics data enables mechanistic microbiome research.</title>
        <authorList>
            <person name="Poyet M."/>
            <person name="Groussin M."/>
            <person name="Gibbons S.M."/>
            <person name="Avila-Pacheco J."/>
            <person name="Jiang X."/>
            <person name="Kearney S.M."/>
            <person name="Perrotta A.R."/>
            <person name="Berdy B."/>
            <person name="Zhao S."/>
            <person name="Lieberman T.D."/>
            <person name="Swanson P.K."/>
            <person name="Smith M."/>
            <person name="Roesemann S."/>
            <person name="Alexander J.E."/>
            <person name="Rich S.A."/>
            <person name="Livny J."/>
            <person name="Vlamakis H."/>
            <person name="Clish C."/>
            <person name="Bullock K."/>
            <person name="Deik A."/>
            <person name="Scott J."/>
            <person name="Pierce K.A."/>
            <person name="Xavier R.J."/>
            <person name="Alm E.J."/>
        </authorList>
    </citation>
    <scope>NUCLEOTIDE SEQUENCE [LARGE SCALE GENOMIC DNA]</scope>
    <source>
        <strain evidence="1 2">BIOML-A6</strain>
    </source>
</reference>
<gene>
    <name evidence="1" type="ORF">GAP41_12860</name>
</gene>
<proteinExistence type="predicted"/>
<evidence type="ECO:0000313" key="1">
    <source>
        <dbReference type="EMBL" id="KAB4241833.1"/>
    </source>
</evidence>
<dbReference type="Proteomes" id="UP000431575">
    <property type="component" value="Unassembled WGS sequence"/>
</dbReference>
<dbReference type="PANTHER" id="PTHR30337">
    <property type="entry name" value="COMPONENT OF ATP-DEPENDENT DSDNA EXONUCLEASE"/>
    <property type="match status" value="1"/>
</dbReference>
<accession>A0A4Q5E6E3</accession>
<organism evidence="1 2">
    <name type="scientific">Bacteroides uniformis</name>
    <dbReference type="NCBI Taxonomy" id="820"/>
    <lineage>
        <taxon>Bacteria</taxon>
        <taxon>Pseudomonadati</taxon>
        <taxon>Bacteroidota</taxon>
        <taxon>Bacteroidia</taxon>
        <taxon>Bacteroidales</taxon>
        <taxon>Bacteroidaceae</taxon>
        <taxon>Bacteroides</taxon>
    </lineage>
</organism>
<dbReference type="SUPFAM" id="SSF56300">
    <property type="entry name" value="Metallo-dependent phosphatases"/>
    <property type="match status" value="1"/>
</dbReference>
<dbReference type="InterPro" id="IPR029052">
    <property type="entry name" value="Metallo-depent_PP-like"/>
</dbReference>
<dbReference type="InterPro" id="IPR050535">
    <property type="entry name" value="DNA_Repair-Maintenance_Comp"/>
</dbReference>
<dbReference type="EMBL" id="WCTM01000007">
    <property type="protein sequence ID" value="KAB4241833.1"/>
    <property type="molecule type" value="Genomic_DNA"/>
</dbReference>
<dbReference type="Gene3D" id="3.60.21.10">
    <property type="match status" value="1"/>
</dbReference>
<dbReference type="AlphaFoldDB" id="A0A4Q5E6E3"/>
<comment type="caution">
    <text evidence="1">The sequence shown here is derived from an EMBL/GenBank/DDBJ whole genome shotgun (WGS) entry which is preliminary data.</text>
</comment>
<protein>
    <submittedName>
        <fullName evidence="1">Phosphoesterase</fullName>
    </submittedName>
</protein>
<name>A0A4Q5E6E3_BACUN</name>
<evidence type="ECO:0000313" key="2">
    <source>
        <dbReference type="Proteomes" id="UP000431575"/>
    </source>
</evidence>
<sequence length="356" mass="40436">MKKSYPCLLLLNDIHVSKDNIPAFTANWQEAIDICREMDIREIAVGGDLFFSRAAQTLDVLLAVHDALLTAAEHGIHVTIAEGNHDKVNQEAVRGYCHVFDQHPNVLVCDEYVSLPVGDDCRFVLHMMGYFPEDGSFCTRLDRLREEALDPKRLNFLYIHEGINGALAQPSEKELPAKIFEAFDKVFVGHYHNRCIIPKTRIEYIGSSRQHNFGEDEQKGYTVIYTDGTHEFIKNRVNTRYKVLDVPVERAGLHLMDELREMDADGRYKVKVRVHALQAAIKSVDKAALLEAGATKVELVADDEEMPEASSSSLFEKFDSRRIRETYEEFCREKQIEDVAVGLEYLSKIENGPCGN</sequence>